<dbReference type="InterPro" id="IPR029063">
    <property type="entry name" value="SAM-dependent_MTases_sf"/>
</dbReference>
<dbReference type="EC" id="2.1.1.72" evidence="1"/>
<keyword evidence="9" id="KW-1185">Reference proteome</keyword>
<dbReference type="InterPro" id="IPR041635">
    <property type="entry name" value="Type_ISP_LLaBIII_C"/>
</dbReference>
<keyword evidence="3 8" id="KW-0808">Transferase</keyword>
<dbReference type="OrthoDB" id="9758243at2"/>
<organism evidence="8 9">
    <name type="scientific">Candidatus Synechococcus spongiarum</name>
    <dbReference type="NCBI Taxonomy" id="431041"/>
    <lineage>
        <taxon>Bacteria</taxon>
        <taxon>Bacillati</taxon>
        <taxon>Cyanobacteriota</taxon>
        <taxon>Cyanophyceae</taxon>
        <taxon>Synechococcales</taxon>
        <taxon>Synechococcaceae</taxon>
        <taxon>Synechococcus</taxon>
    </lineage>
</organism>
<dbReference type="Pfam" id="PF18135">
    <property type="entry name" value="Type_ISP_C"/>
    <property type="match status" value="1"/>
</dbReference>
<dbReference type="SUPFAM" id="SSF53335">
    <property type="entry name" value="S-adenosyl-L-methionine-dependent methyltransferases"/>
    <property type="match status" value="1"/>
</dbReference>
<dbReference type="InterPro" id="IPR003356">
    <property type="entry name" value="DNA_methylase_A-5"/>
</dbReference>
<keyword evidence="4" id="KW-0680">Restriction system</keyword>
<evidence type="ECO:0000256" key="5">
    <source>
        <dbReference type="ARBA" id="ARBA00047942"/>
    </source>
</evidence>
<comment type="catalytic activity">
    <reaction evidence="5">
        <text>a 2'-deoxyadenosine in DNA + S-adenosyl-L-methionine = an N(6)-methyl-2'-deoxyadenosine in DNA + S-adenosyl-L-homocysteine + H(+)</text>
        <dbReference type="Rhea" id="RHEA:15197"/>
        <dbReference type="Rhea" id="RHEA-COMP:12418"/>
        <dbReference type="Rhea" id="RHEA-COMP:12419"/>
        <dbReference type="ChEBI" id="CHEBI:15378"/>
        <dbReference type="ChEBI" id="CHEBI:57856"/>
        <dbReference type="ChEBI" id="CHEBI:59789"/>
        <dbReference type="ChEBI" id="CHEBI:90615"/>
        <dbReference type="ChEBI" id="CHEBI:90616"/>
        <dbReference type="EC" id="2.1.1.72"/>
    </reaction>
</comment>
<evidence type="ECO:0000256" key="2">
    <source>
        <dbReference type="ARBA" id="ARBA00022603"/>
    </source>
</evidence>
<dbReference type="InterPro" id="IPR050953">
    <property type="entry name" value="N4_N6_ade-DNA_methylase"/>
</dbReference>
<dbReference type="Pfam" id="PF02384">
    <property type="entry name" value="N6_Mtase"/>
    <property type="match status" value="1"/>
</dbReference>
<proteinExistence type="predicted"/>
<dbReference type="PANTHER" id="PTHR33841:SF1">
    <property type="entry name" value="DNA METHYLTRANSFERASE A"/>
    <property type="match status" value="1"/>
</dbReference>
<dbReference type="EMBL" id="FITM01000049">
    <property type="protein sequence ID" value="CZB14051.1"/>
    <property type="molecule type" value="Genomic_DNA"/>
</dbReference>
<feature type="domain" description="DNA methylase adenine-specific" evidence="6">
    <location>
        <begin position="298"/>
        <end position="502"/>
    </location>
</feature>
<dbReference type="RefSeq" id="WP_074457005.1">
    <property type="nucleotide sequence ID" value="NZ_FITM01000049.1"/>
</dbReference>
<dbReference type="InterPro" id="IPR002052">
    <property type="entry name" value="DNA_methylase_N6_adenine_CS"/>
</dbReference>
<dbReference type="GO" id="GO:0009307">
    <property type="term" value="P:DNA restriction-modification system"/>
    <property type="evidence" value="ECO:0007669"/>
    <property type="project" value="UniProtKB-KW"/>
</dbReference>
<reference evidence="9" key="1">
    <citation type="submission" date="2016-02" db="EMBL/GenBank/DDBJ databases">
        <authorList>
            <person name="liu f."/>
        </authorList>
    </citation>
    <scope>NUCLEOTIDE SEQUENCE [LARGE SCALE GENOMIC DNA]</scope>
</reference>
<dbReference type="GO" id="GO:0032259">
    <property type="term" value="P:methylation"/>
    <property type="evidence" value="ECO:0007669"/>
    <property type="project" value="UniProtKB-KW"/>
</dbReference>
<evidence type="ECO:0000256" key="4">
    <source>
        <dbReference type="ARBA" id="ARBA00022747"/>
    </source>
</evidence>
<evidence type="ECO:0000313" key="8">
    <source>
        <dbReference type="EMBL" id="CZB14051.1"/>
    </source>
</evidence>
<dbReference type="PROSITE" id="PS00092">
    <property type="entry name" value="N6_MTASE"/>
    <property type="match status" value="1"/>
</dbReference>
<dbReference type="Proteomes" id="UP000182631">
    <property type="component" value="Unassembled WGS sequence"/>
</dbReference>
<dbReference type="PRINTS" id="PR00507">
    <property type="entry name" value="N12N6MTFRASE"/>
</dbReference>
<feature type="domain" description="Type ISP restriction-modification enzyme LLaBIII C-terminal specificity" evidence="7">
    <location>
        <begin position="712"/>
        <end position="1044"/>
    </location>
</feature>
<dbReference type="GO" id="GO:0003677">
    <property type="term" value="F:DNA binding"/>
    <property type="evidence" value="ECO:0007669"/>
    <property type="project" value="InterPro"/>
</dbReference>
<dbReference type="PANTHER" id="PTHR33841">
    <property type="entry name" value="DNA METHYLTRANSFERASE YEEA-RELATED"/>
    <property type="match status" value="1"/>
</dbReference>
<accession>A0A170T5T0</accession>
<name>A0A170T5T0_9SYNE</name>
<dbReference type="GO" id="GO:0009007">
    <property type="term" value="F:site-specific DNA-methyltransferase (adenine-specific) activity"/>
    <property type="evidence" value="ECO:0007669"/>
    <property type="project" value="UniProtKB-EC"/>
</dbReference>
<evidence type="ECO:0000313" key="9">
    <source>
        <dbReference type="Proteomes" id="UP000182631"/>
    </source>
</evidence>
<evidence type="ECO:0000259" key="6">
    <source>
        <dbReference type="Pfam" id="PF02384"/>
    </source>
</evidence>
<protein>
    <recommendedName>
        <fullName evidence="1">site-specific DNA-methyltransferase (adenine-specific)</fullName>
        <ecNumber evidence="1">2.1.1.72</ecNumber>
    </recommendedName>
</protein>
<gene>
    <name evidence="8" type="ORF">FLM9_434</name>
</gene>
<dbReference type="Gene3D" id="3.40.50.150">
    <property type="entry name" value="Vaccinia Virus protein VP39"/>
    <property type="match status" value="1"/>
</dbReference>
<dbReference type="REBASE" id="177060">
    <property type="entry name" value="Sspm9ORF434P"/>
</dbReference>
<dbReference type="AlphaFoldDB" id="A0A170T5T0"/>
<sequence length="1078" mass="122024">MLNNRAAAAALRSYGEAIQAVRARGKATEHSYRLPLQHLLERLGGNLSVLNEPKQVACGAPDLVVERGGVTVGYVECKDVDIALDQVEATEQLERYRHGLANLILTNHLEFRWYQDGQQRREVCLGNLDKRDVIQLNPDAFSGIRALFQDFFSTAPMTISRSEELAQRMAAKARLLRDTIARVLAQENCTEPLHELWQVYRQVLITDLSAADFADLQAQTAIYGLFAARCGHLTGAPFTRQSAVFTKTTPFLQDVFGRIAGPGLDQSIAWIVDDLAHLLDQADMTAVLEDFGQRSQREDPVVHFYENFLKAYDPKLQEIRGVYYTPEPVVSYIVRSVDRLLQRQFELPSGLAELPGPGEKHRVFILDPAAGTGTFLREVIVQIRATLEQQGLAGTWLEYVNQHLLPRLFGFELLMAPYAICHLKLALELGDQNQGLKLAPDQRLNVFLTNTLEGGHQQKQGVLLAHAIAREAASADGIKREKSVMVVIGNPPYLGHSANNNLWINQLLRGQGNHFSKGSYFHMDGQDLQERNTKWLNDDYVKFIRFAQWRIEKTGEGILAFVTNHSYLDNPTFRAMRRSLMETFDQIYLLDLHGNTRRREAAPDGSKDMNVFDIQQGVAIGFFVKHGKNAHNLSKGVFYGELWGEREAGPGGGQCDGKYGWLAANDVETTPWTPLTPQAPLYLFVPRDQTINKEYEKFWSIVNIFSPANPCAATGIVTTHDQLAISWTSQEMIDKVERFLNTTSEKEARRIWRLCSQSQWHYERAKKELASGLWRSQIKSILYRPFDKRITVFNRNIAVNRREHVMMHMFSGANLALCIGRAGQVTGSRQWDVAFVSRNPTDLNLFRRGGNLLFPLYQYLTEEDIKVSSTRQHNLNPDFINASSAAFNLEFVPDGPGDLTTSFGPEDMLHSIYALLHSPAYRQRYRDHLKSDFPSLPLISNRVLFAALVDLGQQLVVRHCLEREDYEDAPEFPHRGDNIIKRLSYTPPQNSHPGQVWINAQQCFHNVSPETWTFSIGGYAPAQKWLKDRKGRRLSFSDIQHYRRLCAALAITPRLMAAIDAVIDAHGGWPLGTQRHVP</sequence>
<evidence type="ECO:0000256" key="1">
    <source>
        <dbReference type="ARBA" id="ARBA00011900"/>
    </source>
</evidence>
<evidence type="ECO:0000259" key="7">
    <source>
        <dbReference type="Pfam" id="PF18135"/>
    </source>
</evidence>
<evidence type="ECO:0000256" key="3">
    <source>
        <dbReference type="ARBA" id="ARBA00022679"/>
    </source>
</evidence>
<keyword evidence="2 8" id="KW-0489">Methyltransferase</keyword>
<dbReference type="GO" id="GO:0008170">
    <property type="term" value="F:N-methyltransferase activity"/>
    <property type="evidence" value="ECO:0007669"/>
    <property type="project" value="InterPro"/>
</dbReference>